<accession>A0A7S3DVB8</accession>
<dbReference type="GO" id="GO:0003755">
    <property type="term" value="F:peptidyl-prolyl cis-trans isomerase activity"/>
    <property type="evidence" value="ECO:0007669"/>
    <property type="project" value="UniProtKB-UniRule"/>
</dbReference>
<evidence type="ECO:0000256" key="4">
    <source>
        <dbReference type="ARBA" id="ARBA00046231"/>
    </source>
</evidence>
<dbReference type="AlphaFoldDB" id="A0A7S3DVB8"/>
<evidence type="ECO:0000256" key="5">
    <source>
        <dbReference type="PROSITE-ProRule" id="PRU00278"/>
    </source>
</evidence>
<dbReference type="PANTHER" id="PTHR43629">
    <property type="entry name" value="PEPTIDYL-PROLYL CIS-TRANS ISOMERASE"/>
    <property type="match status" value="1"/>
</dbReference>
<dbReference type="InterPro" id="IPR000297">
    <property type="entry name" value="PPIase_PpiC"/>
</dbReference>
<dbReference type="Gene3D" id="3.10.50.40">
    <property type="match status" value="1"/>
</dbReference>
<dbReference type="EC" id="5.2.1.8" evidence="6"/>
<feature type="chain" id="PRO_5031589000" description="Peptidyl-prolyl cis-trans isomerase" evidence="6">
    <location>
        <begin position="25"/>
        <end position="158"/>
    </location>
</feature>
<comment type="function">
    <text evidence="4">PPIases accelerate the folding of proteins. It prefers amino acid residues with hydrophobic side chains like leucine and phenylalanine in the P1 position of the peptides substrates.</text>
</comment>
<dbReference type="Pfam" id="PF00639">
    <property type="entry name" value="Rotamase"/>
    <property type="match status" value="1"/>
</dbReference>
<proteinExistence type="inferred from homology"/>
<dbReference type="SUPFAM" id="SSF54534">
    <property type="entry name" value="FKBP-like"/>
    <property type="match status" value="1"/>
</dbReference>
<sequence length="158" mass="16711">MKSIMHLLLLALAFLASTLNVAIAFAVVPNGGRINDSSLQMGMFDGIMKAFANEEFAAPPEGIRATARHILVKSSEEVDMVLDQLEGGASFSSVASDYSTCPSGKQGGSLGSFRPGTMVPEFDNVIFNPDTAIGSVVGPVETKFGYHLIVVDKRTGIE</sequence>
<dbReference type="InterPro" id="IPR023058">
    <property type="entry name" value="PPIase_PpiC_CS"/>
</dbReference>
<gene>
    <name evidence="8" type="ORF">APAL1065_LOCUS22615</name>
</gene>
<evidence type="ECO:0000256" key="2">
    <source>
        <dbReference type="ARBA" id="ARBA00007656"/>
    </source>
</evidence>
<dbReference type="InterPro" id="IPR052204">
    <property type="entry name" value="PpiC/parvulin_rotamase"/>
</dbReference>
<organism evidence="8">
    <name type="scientific">Entomoneis paludosa</name>
    <dbReference type="NCBI Taxonomy" id="265537"/>
    <lineage>
        <taxon>Eukaryota</taxon>
        <taxon>Sar</taxon>
        <taxon>Stramenopiles</taxon>
        <taxon>Ochrophyta</taxon>
        <taxon>Bacillariophyta</taxon>
        <taxon>Bacillariophyceae</taxon>
        <taxon>Bacillariophycidae</taxon>
        <taxon>Entomoneidaceae</taxon>
        <taxon>Entomoneis</taxon>
    </lineage>
</organism>
<name>A0A7S3DVB8_9STRA</name>
<keyword evidence="6" id="KW-0732">Signal</keyword>
<keyword evidence="3" id="KW-0963">Cytoplasm</keyword>
<dbReference type="PROSITE" id="PS01096">
    <property type="entry name" value="PPIC_PPIASE_1"/>
    <property type="match status" value="1"/>
</dbReference>
<dbReference type="GO" id="GO:0005737">
    <property type="term" value="C:cytoplasm"/>
    <property type="evidence" value="ECO:0007669"/>
    <property type="project" value="UniProtKB-SubCell"/>
</dbReference>
<dbReference type="EMBL" id="HBHT01033617">
    <property type="protein sequence ID" value="CAD9986249.1"/>
    <property type="molecule type" value="Transcribed_RNA"/>
</dbReference>
<evidence type="ECO:0000313" key="8">
    <source>
        <dbReference type="EMBL" id="CAD9986249.1"/>
    </source>
</evidence>
<comment type="similarity">
    <text evidence="2">Belongs to the PpiC/parvulin rotamase family.</text>
</comment>
<protein>
    <recommendedName>
        <fullName evidence="6">Peptidyl-prolyl cis-trans isomerase</fullName>
        <ecNumber evidence="6">5.2.1.8</ecNumber>
    </recommendedName>
</protein>
<feature type="domain" description="PpiC" evidence="7">
    <location>
        <begin position="62"/>
        <end position="153"/>
    </location>
</feature>
<dbReference type="PROSITE" id="PS50198">
    <property type="entry name" value="PPIC_PPIASE_2"/>
    <property type="match status" value="1"/>
</dbReference>
<comment type="catalytic activity">
    <reaction evidence="6">
        <text>[protein]-peptidylproline (omega=180) = [protein]-peptidylproline (omega=0)</text>
        <dbReference type="Rhea" id="RHEA:16237"/>
        <dbReference type="Rhea" id="RHEA-COMP:10747"/>
        <dbReference type="Rhea" id="RHEA-COMP:10748"/>
        <dbReference type="ChEBI" id="CHEBI:83833"/>
        <dbReference type="ChEBI" id="CHEBI:83834"/>
        <dbReference type="EC" id="5.2.1.8"/>
    </reaction>
</comment>
<reference evidence="8" key="1">
    <citation type="submission" date="2021-01" db="EMBL/GenBank/DDBJ databases">
        <authorList>
            <person name="Corre E."/>
            <person name="Pelletier E."/>
            <person name="Niang G."/>
            <person name="Scheremetjew M."/>
            <person name="Finn R."/>
            <person name="Kale V."/>
            <person name="Holt S."/>
            <person name="Cochrane G."/>
            <person name="Meng A."/>
            <person name="Brown T."/>
            <person name="Cohen L."/>
        </authorList>
    </citation>
    <scope>NUCLEOTIDE SEQUENCE</scope>
    <source>
        <strain evidence="8">CCMP125</strain>
    </source>
</reference>
<evidence type="ECO:0000256" key="1">
    <source>
        <dbReference type="ARBA" id="ARBA00004496"/>
    </source>
</evidence>
<comment type="subcellular location">
    <subcellularLocation>
        <location evidence="1">Cytoplasm</location>
    </subcellularLocation>
</comment>
<feature type="signal peptide" evidence="6">
    <location>
        <begin position="1"/>
        <end position="24"/>
    </location>
</feature>
<evidence type="ECO:0000256" key="3">
    <source>
        <dbReference type="ARBA" id="ARBA00022490"/>
    </source>
</evidence>
<dbReference type="PANTHER" id="PTHR43629:SF2">
    <property type="entry name" value="RHODANESE-LIKE_PPIC DOMAIN-CONTAINING PROTEIN 12, CHLOROPLASTIC"/>
    <property type="match status" value="1"/>
</dbReference>
<evidence type="ECO:0000256" key="6">
    <source>
        <dbReference type="RuleBase" id="RU363014"/>
    </source>
</evidence>
<evidence type="ECO:0000259" key="7">
    <source>
        <dbReference type="PROSITE" id="PS50198"/>
    </source>
</evidence>
<keyword evidence="5 6" id="KW-0697">Rotamase</keyword>
<dbReference type="InterPro" id="IPR046357">
    <property type="entry name" value="PPIase_dom_sf"/>
</dbReference>
<keyword evidence="5 6" id="KW-0413">Isomerase</keyword>